<dbReference type="SMART" id="SM00355">
    <property type="entry name" value="ZnF_C2H2"/>
    <property type="match status" value="1"/>
</dbReference>
<dbReference type="PROSITE" id="PS50157">
    <property type="entry name" value="ZINC_FINGER_C2H2_2"/>
    <property type="match status" value="1"/>
</dbReference>
<dbReference type="PANTHER" id="PTHR23235:SF178">
    <property type="entry name" value="C2H2-TYPE DOMAIN-CONTAINING PROTEIN-RELATED"/>
    <property type="match status" value="1"/>
</dbReference>
<dbReference type="GO" id="GO:0000981">
    <property type="term" value="F:DNA-binding transcription factor activity, RNA polymerase II-specific"/>
    <property type="evidence" value="ECO:0007669"/>
    <property type="project" value="TreeGrafter"/>
</dbReference>
<dbReference type="EMBL" id="JAEMGP010000014">
    <property type="protein sequence ID" value="KAG5201229.1"/>
    <property type="molecule type" value="Genomic_DNA"/>
</dbReference>
<dbReference type="SUPFAM" id="SSF57667">
    <property type="entry name" value="beta-beta-alpha zinc fingers"/>
    <property type="match status" value="1"/>
</dbReference>
<dbReference type="InterPro" id="IPR036236">
    <property type="entry name" value="Znf_C2H2_sf"/>
</dbReference>
<dbReference type="Gene3D" id="3.30.160.60">
    <property type="entry name" value="Classic Zinc Finger"/>
    <property type="match status" value="1"/>
</dbReference>
<feature type="region of interest" description="Disordered" evidence="6">
    <location>
        <begin position="113"/>
        <end position="154"/>
    </location>
</feature>
<organism evidence="8 9">
    <name type="scientific">Ovis aries</name>
    <name type="common">Sheep</name>
    <dbReference type="NCBI Taxonomy" id="9940"/>
    <lineage>
        <taxon>Eukaryota</taxon>
        <taxon>Metazoa</taxon>
        <taxon>Chordata</taxon>
        <taxon>Craniata</taxon>
        <taxon>Vertebrata</taxon>
        <taxon>Euteleostomi</taxon>
        <taxon>Mammalia</taxon>
        <taxon>Eutheria</taxon>
        <taxon>Laurasiatheria</taxon>
        <taxon>Artiodactyla</taxon>
        <taxon>Ruminantia</taxon>
        <taxon>Pecora</taxon>
        <taxon>Bovidae</taxon>
        <taxon>Caprinae</taxon>
        <taxon>Ovis</taxon>
    </lineage>
</organism>
<dbReference type="Pfam" id="PF00096">
    <property type="entry name" value="zf-C2H2"/>
    <property type="match status" value="1"/>
</dbReference>
<dbReference type="FunFam" id="3.30.160.60:FF:001730">
    <property type="entry name" value="zinc finger protein 660"/>
    <property type="match status" value="1"/>
</dbReference>
<evidence type="ECO:0000256" key="2">
    <source>
        <dbReference type="ARBA" id="ARBA00022737"/>
    </source>
</evidence>
<keyword evidence="2" id="KW-0677">Repeat</keyword>
<reference evidence="8 9" key="1">
    <citation type="submission" date="2020-12" db="EMBL/GenBank/DDBJ databases">
        <title>De novo assembly of Tibetan sheep genome.</title>
        <authorList>
            <person name="Li X."/>
        </authorList>
    </citation>
    <scope>NUCLEOTIDE SEQUENCE [LARGE SCALE GENOMIC DNA]</scope>
    <source>
        <tissue evidence="8">Heart</tissue>
    </source>
</reference>
<keyword evidence="4" id="KW-0862">Zinc</keyword>
<dbReference type="AlphaFoldDB" id="A0A835ZXK2"/>
<accession>A0A835ZXK2</accession>
<comment type="caution">
    <text evidence="8">The sequence shown here is derived from an EMBL/GenBank/DDBJ whole genome shotgun (WGS) entry which is preliminary data.</text>
</comment>
<dbReference type="GO" id="GO:0000978">
    <property type="term" value="F:RNA polymerase II cis-regulatory region sequence-specific DNA binding"/>
    <property type="evidence" value="ECO:0007669"/>
    <property type="project" value="TreeGrafter"/>
</dbReference>
<dbReference type="Proteomes" id="UP000664991">
    <property type="component" value="Chromosome 14"/>
</dbReference>
<dbReference type="PROSITE" id="PS00028">
    <property type="entry name" value="ZINC_FINGER_C2H2_1"/>
    <property type="match status" value="1"/>
</dbReference>
<feature type="domain" description="C2H2-type" evidence="7">
    <location>
        <begin position="25"/>
        <end position="52"/>
    </location>
</feature>
<keyword evidence="1" id="KW-0479">Metal-binding</keyword>
<name>A0A835ZXK2_SHEEP</name>
<gene>
    <name evidence="8" type="ORF">JEQ12_005763</name>
</gene>
<feature type="region of interest" description="Disordered" evidence="6">
    <location>
        <begin position="1"/>
        <end position="58"/>
    </location>
</feature>
<evidence type="ECO:0000313" key="9">
    <source>
        <dbReference type="Proteomes" id="UP000664991"/>
    </source>
</evidence>
<sequence length="154" mass="17061">MRGKGLAGHSELGNPSRPDAEKSAYGCSECGKAFGRSSSLTKHQRIHTGEKPFRSHITRSKRSLVKMQSLRPEQIRGLLEPERAKTLLPRENKAWEKRAAFAEDWVAVEVGASGCGSNKRDLPSPETVVPQEWSSVEEDDESEDAQIPELQSGY</sequence>
<dbReference type="PANTHER" id="PTHR23235">
    <property type="entry name" value="KRUEPPEL-LIKE TRANSCRIPTION FACTOR"/>
    <property type="match status" value="1"/>
</dbReference>
<evidence type="ECO:0000256" key="1">
    <source>
        <dbReference type="ARBA" id="ARBA00022723"/>
    </source>
</evidence>
<evidence type="ECO:0000256" key="6">
    <source>
        <dbReference type="SAM" id="MobiDB-lite"/>
    </source>
</evidence>
<keyword evidence="3 5" id="KW-0863">Zinc-finger</keyword>
<dbReference type="InterPro" id="IPR013087">
    <property type="entry name" value="Znf_C2H2_type"/>
</dbReference>
<evidence type="ECO:0000259" key="7">
    <source>
        <dbReference type="PROSITE" id="PS50157"/>
    </source>
</evidence>
<dbReference type="GO" id="GO:0008270">
    <property type="term" value="F:zinc ion binding"/>
    <property type="evidence" value="ECO:0007669"/>
    <property type="project" value="UniProtKB-KW"/>
</dbReference>
<protein>
    <recommendedName>
        <fullName evidence="7">C2H2-type domain-containing protein</fullName>
    </recommendedName>
</protein>
<evidence type="ECO:0000256" key="3">
    <source>
        <dbReference type="ARBA" id="ARBA00022771"/>
    </source>
</evidence>
<proteinExistence type="predicted"/>
<evidence type="ECO:0000256" key="5">
    <source>
        <dbReference type="PROSITE-ProRule" id="PRU00042"/>
    </source>
</evidence>
<evidence type="ECO:0000256" key="4">
    <source>
        <dbReference type="ARBA" id="ARBA00022833"/>
    </source>
</evidence>
<feature type="compositionally biased region" description="Acidic residues" evidence="6">
    <location>
        <begin position="135"/>
        <end position="146"/>
    </location>
</feature>
<evidence type="ECO:0000313" key="8">
    <source>
        <dbReference type="EMBL" id="KAG5201229.1"/>
    </source>
</evidence>